<dbReference type="EMBL" id="MN740926">
    <property type="protein sequence ID" value="QHU18266.1"/>
    <property type="molecule type" value="Genomic_DNA"/>
</dbReference>
<name>A0A6C0KM87_9ZZZZ</name>
<accession>A0A6C0KM87</accession>
<proteinExistence type="predicted"/>
<protein>
    <submittedName>
        <fullName evidence="1">Uncharacterized protein</fullName>
    </submittedName>
</protein>
<sequence>MSLPKSTLGLFNDKLIAFFQDLYDSYPEERDIKAAIEALQGAKKINPRLILDMFIEHVRKPLREDILSENDTNVIDYAKKIISTSYNEMLSALMIFDKHWPDMSDANRKAIWNYLKVLVILSEKVRA</sequence>
<organism evidence="1">
    <name type="scientific">viral metagenome</name>
    <dbReference type="NCBI Taxonomy" id="1070528"/>
    <lineage>
        <taxon>unclassified sequences</taxon>
        <taxon>metagenomes</taxon>
        <taxon>organismal metagenomes</taxon>
    </lineage>
</organism>
<reference evidence="1" key="1">
    <citation type="journal article" date="2020" name="Nature">
        <title>Giant virus diversity and host interactions through global metagenomics.</title>
        <authorList>
            <person name="Schulz F."/>
            <person name="Roux S."/>
            <person name="Paez-Espino D."/>
            <person name="Jungbluth S."/>
            <person name="Walsh D.A."/>
            <person name="Denef V.J."/>
            <person name="McMahon K.D."/>
            <person name="Konstantinidis K.T."/>
            <person name="Eloe-Fadrosh E.A."/>
            <person name="Kyrpides N.C."/>
            <person name="Woyke T."/>
        </authorList>
    </citation>
    <scope>NUCLEOTIDE SEQUENCE</scope>
    <source>
        <strain evidence="1">GVMAG-S-3300013006-138</strain>
    </source>
</reference>
<dbReference type="AlphaFoldDB" id="A0A6C0KM87"/>
<evidence type="ECO:0000313" key="1">
    <source>
        <dbReference type="EMBL" id="QHU18266.1"/>
    </source>
</evidence>